<keyword evidence="5" id="KW-0812">Transmembrane</keyword>
<keyword evidence="8" id="KW-0626">Porin</keyword>
<keyword evidence="3" id="KW-0813">Transport</keyword>
<dbReference type="Gene3D" id="2.40.160.10">
    <property type="entry name" value="Porin"/>
    <property type="match status" value="1"/>
</dbReference>
<keyword evidence="4" id="KW-1134">Transmembrane beta strand</keyword>
<dbReference type="PANTHER" id="PTHR34501">
    <property type="entry name" value="PROTEIN YDDL-RELATED"/>
    <property type="match status" value="1"/>
</dbReference>
<keyword evidence="9" id="KW-0472">Membrane</keyword>
<dbReference type="InterPro" id="IPR002299">
    <property type="entry name" value="Porin_Neis"/>
</dbReference>
<keyword evidence="6 11" id="KW-0732">Signal</keyword>
<feature type="chain" id="PRO_5011741101" evidence="11">
    <location>
        <begin position="21"/>
        <end position="385"/>
    </location>
</feature>
<sequence length="385" mass="40937">MKKKILVGAIAALAMAGAYAQSSVTLYGIIDTGVTYVNNVAGKSQVSMASGINQGSRWGLLGKEDLGGGLKAVFNLESEFFVNDGSLSMPNLLFNRRAYVGLSSDQFGTIVAGRNYDFLYDYVSYYTNVAQFAPAYAFHLANDIDRLAGEQVQNAVRYETSVFHGVQAGVMYGMDNGNSAATPHVLSLGIKYSPTGSFRAPYSFSAAYTKTVGGATTIAASPGTGATLAQMASGAGSIYTAAVAGQVSFDKVSVNALFTYTNQDGITRPGPMVAKVTNVYEAGVQYRLTPFWTLGVGDAWVDQHKEGQYNQASYGFDYRFSKRTDVFLFGTWQRAFGSAQSAGLFLATTPGLLNQPAFGPAASAVAGMSTSRDQFATQLGIRHTF</sequence>
<dbReference type="STRING" id="416944.SAMN05421548_12437"/>
<evidence type="ECO:0000256" key="3">
    <source>
        <dbReference type="ARBA" id="ARBA00022448"/>
    </source>
</evidence>
<name>A0A1G6X0J8_9BURK</name>
<gene>
    <name evidence="13" type="ORF">SAMN05421548_12437</name>
</gene>
<dbReference type="EMBL" id="FMYQ01000024">
    <property type="protein sequence ID" value="SDD71702.1"/>
    <property type="molecule type" value="Genomic_DNA"/>
</dbReference>
<reference evidence="14" key="1">
    <citation type="submission" date="2016-09" db="EMBL/GenBank/DDBJ databases">
        <authorList>
            <person name="Varghese N."/>
            <person name="Submissions S."/>
        </authorList>
    </citation>
    <scope>NUCLEOTIDE SEQUENCE [LARGE SCALE GENOMIC DNA]</scope>
    <source>
        <strain evidence="14">TNe-862</strain>
    </source>
</reference>
<dbReference type="GO" id="GO:0015288">
    <property type="term" value="F:porin activity"/>
    <property type="evidence" value="ECO:0007669"/>
    <property type="project" value="UniProtKB-KW"/>
</dbReference>
<dbReference type="CDD" id="cd00342">
    <property type="entry name" value="gram_neg_porins"/>
    <property type="match status" value="1"/>
</dbReference>
<evidence type="ECO:0000256" key="8">
    <source>
        <dbReference type="ARBA" id="ARBA00023114"/>
    </source>
</evidence>
<comment type="subcellular location">
    <subcellularLocation>
        <location evidence="1">Cell outer membrane</location>
        <topology evidence="1">Multi-pass membrane protein</topology>
    </subcellularLocation>
</comment>
<dbReference type="RefSeq" id="WP_092001748.1">
    <property type="nucleotide sequence ID" value="NZ_FMYQ01000024.1"/>
</dbReference>
<evidence type="ECO:0000256" key="6">
    <source>
        <dbReference type="ARBA" id="ARBA00022729"/>
    </source>
</evidence>
<dbReference type="AlphaFoldDB" id="A0A1G6X0J8"/>
<comment type="subunit">
    <text evidence="2">Homotrimer.</text>
</comment>
<dbReference type="SUPFAM" id="SSF56935">
    <property type="entry name" value="Porins"/>
    <property type="match status" value="1"/>
</dbReference>
<evidence type="ECO:0000313" key="13">
    <source>
        <dbReference type="EMBL" id="SDD71702.1"/>
    </source>
</evidence>
<dbReference type="OrthoDB" id="5289162at2"/>
<protein>
    <submittedName>
        <fullName evidence="13">Outer membrane protein (Porin)</fullName>
    </submittedName>
</protein>
<evidence type="ECO:0000256" key="5">
    <source>
        <dbReference type="ARBA" id="ARBA00022692"/>
    </source>
</evidence>
<dbReference type="InterPro" id="IPR023614">
    <property type="entry name" value="Porin_dom_sf"/>
</dbReference>
<evidence type="ECO:0000256" key="1">
    <source>
        <dbReference type="ARBA" id="ARBA00004571"/>
    </source>
</evidence>
<proteinExistence type="predicted"/>
<evidence type="ECO:0000256" key="7">
    <source>
        <dbReference type="ARBA" id="ARBA00023065"/>
    </source>
</evidence>
<evidence type="ECO:0000256" key="10">
    <source>
        <dbReference type="ARBA" id="ARBA00023237"/>
    </source>
</evidence>
<evidence type="ECO:0000256" key="9">
    <source>
        <dbReference type="ARBA" id="ARBA00023136"/>
    </source>
</evidence>
<feature type="domain" description="Porin" evidence="12">
    <location>
        <begin position="9"/>
        <end position="330"/>
    </location>
</feature>
<keyword evidence="7" id="KW-0406">Ion transport</keyword>
<organism evidence="13 14">
    <name type="scientific">Paraburkholderia lycopersici</name>
    <dbReference type="NCBI Taxonomy" id="416944"/>
    <lineage>
        <taxon>Bacteria</taxon>
        <taxon>Pseudomonadati</taxon>
        <taxon>Pseudomonadota</taxon>
        <taxon>Betaproteobacteria</taxon>
        <taxon>Burkholderiales</taxon>
        <taxon>Burkholderiaceae</taxon>
        <taxon>Paraburkholderia</taxon>
    </lineage>
</organism>
<dbReference type="PANTHER" id="PTHR34501:SF9">
    <property type="entry name" value="MAJOR OUTER MEMBRANE PROTEIN P.IA"/>
    <property type="match status" value="1"/>
</dbReference>
<dbReference type="Proteomes" id="UP000198908">
    <property type="component" value="Unassembled WGS sequence"/>
</dbReference>
<dbReference type="InterPro" id="IPR033900">
    <property type="entry name" value="Gram_neg_porin_domain"/>
</dbReference>
<keyword evidence="10" id="KW-0998">Cell outer membrane</keyword>
<dbReference type="GO" id="GO:0006811">
    <property type="term" value="P:monoatomic ion transport"/>
    <property type="evidence" value="ECO:0007669"/>
    <property type="project" value="UniProtKB-KW"/>
</dbReference>
<feature type="signal peptide" evidence="11">
    <location>
        <begin position="1"/>
        <end position="20"/>
    </location>
</feature>
<evidence type="ECO:0000256" key="2">
    <source>
        <dbReference type="ARBA" id="ARBA00011233"/>
    </source>
</evidence>
<dbReference type="GO" id="GO:0046930">
    <property type="term" value="C:pore complex"/>
    <property type="evidence" value="ECO:0007669"/>
    <property type="project" value="UniProtKB-KW"/>
</dbReference>
<evidence type="ECO:0000313" key="14">
    <source>
        <dbReference type="Proteomes" id="UP000198908"/>
    </source>
</evidence>
<evidence type="ECO:0000259" key="12">
    <source>
        <dbReference type="Pfam" id="PF13609"/>
    </source>
</evidence>
<evidence type="ECO:0000256" key="4">
    <source>
        <dbReference type="ARBA" id="ARBA00022452"/>
    </source>
</evidence>
<keyword evidence="14" id="KW-1185">Reference proteome</keyword>
<dbReference type="GO" id="GO:0009279">
    <property type="term" value="C:cell outer membrane"/>
    <property type="evidence" value="ECO:0007669"/>
    <property type="project" value="UniProtKB-SubCell"/>
</dbReference>
<dbReference type="PRINTS" id="PR00184">
    <property type="entry name" value="NEISSPPORIN"/>
</dbReference>
<evidence type="ECO:0000256" key="11">
    <source>
        <dbReference type="SAM" id="SignalP"/>
    </source>
</evidence>
<dbReference type="Pfam" id="PF13609">
    <property type="entry name" value="Porin_4"/>
    <property type="match status" value="1"/>
</dbReference>
<dbReference type="InterPro" id="IPR050298">
    <property type="entry name" value="Gram-neg_bact_OMP"/>
</dbReference>
<accession>A0A1G6X0J8</accession>